<organism evidence="1 2">
    <name type="scientific">Diatrype stigma</name>
    <dbReference type="NCBI Taxonomy" id="117547"/>
    <lineage>
        <taxon>Eukaryota</taxon>
        <taxon>Fungi</taxon>
        <taxon>Dikarya</taxon>
        <taxon>Ascomycota</taxon>
        <taxon>Pezizomycotina</taxon>
        <taxon>Sordariomycetes</taxon>
        <taxon>Xylariomycetidae</taxon>
        <taxon>Xylariales</taxon>
        <taxon>Diatrypaceae</taxon>
        <taxon>Diatrype</taxon>
    </lineage>
</organism>
<dbReference type="EMBL" id="JAKJXP020000037">
    <property type="protein sequence ID" value="KAK7752530.1"/>
    <property type="molecule type" value="Genomic_DNA"/>
</dbReference>
<dbReference type="PANTHER" id="PTHR43264:SF1">
    <property type="entry name" value="INOSINE_URIDINE-PREFERRING NUCLEOSIDE HYDROLASE DOMAIN-CONTAINING PROTEIN"/>
    <property type="match status" value="1"/>
</dbReference>
<reference evidence="1 2" key="1">
    <citation type="submission" date="2024-02" db="EMBL/GenBank/DDBJ databases">
        <title>De novo assembly and annotation of 12 fungi associated with fruit tree decline syndrome in Ontario, Canada.</title>
        <authorList>
            <person name="Sulman M."/>
            <person name="Ellouze W."/>
            <person name="Ilyukhin E."/>
        </authorList>
    </citation>
    <scope>NUCLEOTIDE SEQUENCE [LARGE SCALE GENOMIC DNA]</scope>
    <source>
        <strain evidence="1 2">M11/M66-122</strain>
    </source>
</reference>
<gene>
    <name evidence="1" type="ORF">SLS62_005498</name>
</gene>
<dbReference type="GO" id="GO:0016799">
    <property type="term" value="F:hydrolase activity, hydrolyzing N-glycosyl compounds"/>
    <property type="evidence" value="ECO:0007669"/>
    <property type="project" value="InterPro"/>
</dbReference>
<evidence type="ECO:0000313" key="1">
    <source>
        <dbReference type="EMBL" id="KAK7752530.1"/>
    </source>
</evidence>
<dbReference type="Gene3D" id="3.90.245.10">
    <property type="entry name" value="Ribonucleoside hydrolase-like"/>
    <property type="match status" value="1"/>
</dbReference>
<proteinExistence type="predicted"/>
<evidence type="ECO:0000313" key="2">
    <source>
        <dbReference type="Proteomes" id="UP001320420"/>
    </source>
</evidence>
<dbReference type="InterPro" id="IPR036452">
    <property type="entry name" value="Ribo_hydro-like"/>
</dbReference>
<sequence length="305" mass="33467">MTDAVPTKPTRRLIIDTDMLNFDDDPLAIGLANIFQNWGEVELTQWPEFTQYGDYLTGLTYNFTEDLRDGANTPDPVSSYRYLLSTSADNSVTIAVIGFFDNLYHLLRSGPDQISPRTGAELLSTKVRELVVQAGETGRSYNTAGPHNATFAAAVLNWWPGTGKGKLTFASDDVGENTRVGQRITTELDPAANPVGYALRTNIGYNQTHYAWDAVAIYYAVCGLDDVFDWKYPDGGRVTLNASSGHATWQNATPGTGGETGGGLQNSLQFRMPNTTFADRLESTLMWEPGTRVPGRRSWCNSKGL</sequence>
<dbReference type="AlphaFoldDB" id="A0AAN9UUS6"/>
<dbReference type="PANTHER" id="PTHR43264">
    <property type="match status" value="1"/>
</dbReference>
<accession>A0AAN9UUS6</accession>
<protein>
    <submittedName>
        <fullName evidence="1">Uncharacterized protein</fullName>
    </submittedName>
</protein>
<comment type="caution">
    <text evidence="1">The sequence shown here is derived from an EMBL/GenBank/DDBJ whole genome shotgun (WGS) entry which is preliminary data.</text>
</comment>
<name>A0AAN9UUS6_9PEZI</name>
<dbReference type="Proteomes" id="UP001320420">
    <property type="component" value="Unassembled WGS sequence"/>
</dbReference>
<keyword evidence="2" id="KW-1185">Reference proteome</keyword>
<dbReference type="SUPFAM" id="SSF53590">
    <property type="entry name" value="Nucleoside hydrolase"/>
    <property type="match status" value="1"/>
</dbReference>